<feature type="transmembrane region" description="Helical" evidence="2">
    <location>
        <begin position="409"/>
        <end position="429"/>
    </location>
</feature>
<feature type="transmembrane region" description="Helical" evidence="2">
    <location>
        <begin position="360"/>
        <end position="380"/>
    </location>
</feature>
<accession>A0A1I5C2M2</accession>
<feature type="region of interest" description="Disordered" evidence="1">
    <location>
        <begin position="1"/>
        <end position="25"/>
    </location>
</feature>
<proteinExistence type="predicted"/>
<dbReference type="AlphaFoldDB" id="A0A1I5C2M2"/>
<gene>
    <name evidence="3" type="ORF">SAMN05660359_00058</name>
</gene>
<reference evidence="4" key="1">
    <citation type="submission" date="2016-10" db="EMBL/GenBank/DDBJ databases">
        <authorList>
            <person name="Varghese N."/>
            <person name="Submissions S."/>
        </authorList>
    </citation>
    <scope>NUCLEOTIDE SEQUENCE [LARGE SCALE GENOMIC DNA]</scope>
    <source>
        <strain evidence="4">DSM 43161</strain>
    </source>
</reference>
<dbReference type="Proteomes" id="UP000183642">
    <property type="component" value="Unassembled WGS sequence"/>
</dbReference>
<feature type="transmembrane region" description="Helical" evidence="2">
    <location>
        <begin position="129"/>
        <end position="152"/>
    </location>
</feature>
<evidence type="ECO:0000256" key="1">
    <source>
        <dbReference type="SAM" id="MobiDB-lite"/>
    </source>
</evidence>
<feature type="transmembrane region" description="Helical" evidence="2">
    <location>
        <begin position="232"/>
        <end position="250"/>
    </location>
</feature>
<feature type="transmembrane region" description="Helical" evidence="2">
    <location>
        <begin position="301"/>
        <end position="321"/>
    </location>
</feature>
<dbReference type="RefSeq" id="WP_075011544.1">
    <property type="nucleotide sequence ID" value="NZ_FOWE01000001.1"/>
</dbReference>
<keyword evidence="2" id="KW-0812">Transmembrane</keyword>
<evidence type="ECO:0000256" key="2">
    <source>
        <dbReference type="SAM" id="Phobius"/>
    </source>
</evidence>
<feature type="transmembrane region" description="Helical" evidence="2">
    <location>
        <begin position="182"/>
        <end position="212"/>
    </location>
</feature>
<sequence length="623" mass="62421">MATPADVGVDVTGETAPARPHPAGRGPVLGREAAVPVVAGVLVALHLCLRLWTAAGGWFTPLDLAGVAAGVAGTGEVAGPPGAEALTRALAALAPLSWPAAVGLELLAQLAVDVLLYRLLVELFGRRPAVLLPLAVYLASTLPLVGGVWWAAATVQLPVQLALVVALTGHVRHLRTGRPGPAVAAAGAVLLGSLFSTGVLLVPLLLLALTLLWWTGGPLRERARALARRRTAWVLQALAVGVGAALRVLLHPGPLPGPGSLGDAVADLPGLVGRTVLPGLVGGPWAWSPADGSLAVPAPPAAAVATAAAVVALTALTSVLLSRGAVRAWLVGAVATVVALAATAASGVRAEIGDPPAAVVPPAALALVAALVTGLAFLPVRDAPVVLRRRTRAGRDAGARPVPQAVRPAVGALVVAALAAASLASTAAFRGSWSDNPARDYVQTAQAELAERPDVVLADSRVPAGVVPDALAPANTASAVLAGLPVPARFLGEATVVPGLAVLDDEGRVQLGYVEPVAQTGAGPVEGCGWPAGPEPADVPLDGATTDGRWYLHLTLLAGADSRLWITAGDTRAGTLATAGLRDLYVLVSGEVDRVRVEAADPGTTVCVGAVRVGSVRPLPAGR</sequence>
<dbReference type="EMBL" id="FOWE01000001">
    <property type="protein sequence ID" value="SFN81320.1"/>
    <property type="molecule type" value="Genomic_DNA"/>
</dbReference>
<keyword evidence="2" id="KW-0472">Membrane</keyword>
<protein>
    <recommendedName>
        <fullName evidence="5">4-amino-4-deoxy-L-arabinose transferase</fullName>
    </recommendedName>
</protein>
<feature type="compositionally biased region" description="Low complexity" evidence="1">
    <location>
        <begin position="16"/>
        <end position="25"/>
    </location>
</feature>
<evidence type="ECO:0000313" key="4">
    <source>
        <dbReference type="Proteomes" id="UP000183642"/>
    </source>
</evidence>
<evidence type="ECO:0000313" key="3">
    <source>
        <dbReference type="EMBL" id="SFN81320.1"/>
    </source>
</evidence>
<evidence type="ECO:0008006" key="5">
    <source>
        <dbReference type="Google" id="ProtNLM"/>
    </source>
</evidence>
<feature type="transmembrane region" description="Helical" evidence="2">
    <location>
        <begin position="328"/>
        <end position="348"/>
    </location>
</feature>
<organism evidence="3 4">
    <name type="scientific">Geodermatophilus obscurus</name>
    <dbReference type="NCBI Taxonomy" id="1861"/>
    <lineage>
        <taxon>Bacteria</taxon>
        <taxon>Bacillati</taxon>
        <taxon>Actinomycetota</taxon>
        <taxon>Actinomycetes</taxon>
        <taxon>Geodermatophilales</taxon>
        <taxon>Geodermatophilaceae</taxon>
        <taxon>Geodermatophilus</taxon>
    </lineage>
</organism>
<name>A0A1I5C2M2_9ACTN</name>
<keyword evidence="4" id="KW-1185">Reference proteome</keyword>
<keyword evidence="2" id="KW-1133">Transmembrane helix</keyword>